<dbReference type="PANTHER" id="PTHR37806:SF1">
    <property type="entry name" value="PEPTIDASE C39-LIKE DOMAIN-CONTAINING PROTEIN"/>
    <property type="match status" value="1"/>
</dbReference>
<reference evidence="3" key="1">
    <citation type="journal article" date="2011" name="Genome Biol.">
        <title>Comparative genomics of the social amoebae Dictyostelium discoideum and Dictyostelium purpureum.</title>
        <authorList>
            <consortium name="US DOE Joint Genome Institute (JGI-PGF)"/>
            <person name="Sucgang R."/>
            <person name="Kuo A."/>
            <person name="Tian X."/>
            <person name="Salerno W."/>
            <person name="Parikh A."/>
            <person name="Feasley C.L."/>
            <person name="Dalin E."/>
            <person name="Tu H."/>
            <person name="Huang E."/>
            <person name="Barry K."/>
            <person name="Lindquist E."/>
            <person name="Shapiro H."/>
            <person name="Bruce D."/>
            <person name="Schmutz J."/>
            <person name="Salamov A."/>
            <person name="Fey P."/>
            <person name="Gaudet P."/>
            <person name="Anjard C."/>
            <person name="Babu M.M."/>
            <person name="Basu S."/>
            <person name="Bushmanova Y."/>
            <person name="van der Wel H."/>
            <person name="Katoh-Kurasawa M."/>
            <person name="Dinh C."/>
            <person name="Coutinho P.M."/>
            <person name="Saito T."/>
            <person name="Elias M."/>
            <person name="Schaap P."/>
            <person name="Kay R.R."/>
            <person name="Henrissat B."/>
            <person name="Eichinger L."/>
            <person name="Rivero F."/>
            <person name="Putnam N.H."/>
            <person name="West C.M."/>
            <person name="Loomis W.F."/>
            <person name="Chisholm R.L."/>
            <person name="Shaulsky G."/>
            <person name="Strassmann J.E."/>
            <person name="Queller D.C."/>
            <person name="Kuspa A."/>
            <person name="Grigoriev I.V."/>
        </authorList>
    </citation>
    <scope>NUCLEOTIDE SEQUENCE [LARGE SCALE GENOMIC DNA]</scope>
    <source>
        <strain evidence="3">QSDP1</strain>
    </source>
</reference>
<protein>
    <recommendedName>
        <fullName evidence="1">Peptidase C39-like domain-containing protein</fullName>
    </recommendedName>
</protein>
<evidence type="ECO:0000313" key="3">
    <source>
        <dbReference type="Proteomes" id="UP000001064"/>
    </source>
</evidence>
<dbReference type="AlphaFoldDB" id="F0ZMG1"/>
<name>F0ZMG1_DICPU</name>
<dbReference type="RefSeq" id="XP_003288601.1">
    <property type="nucleotide sequence ID" value="XM_003288553.1"/>
</dbReference>
<proteinExistence type="predicted"/>
<evidence type="ECO:0000313" key="2">
    <source>
        <dbReference type="EMBL" id="EGC34847.1"/>
    </source>
</evidence>
<organism evidence="2 3">
    <name type="scientific">Dictyostelium purpureum</name>
    <name type="common">Slime mold</name>
    <dbReference type="NCBI Taxonomy" id="5786"/>
    <lineage>
        <taxon>Eukaryota</taxon>
        <taxon>Amoebozoa</taxon>
        <taxon>Evosea</taxon>
        <taxon>Eumycetozoa</taxon>
        <taxon>Dictyostelia</taxon>
        <taxon>Dictyosteliales</taxon>
        <taxon>Dictyosteliaceae</taxon>
        <taxon>Dictyostelium</taxon>
    </lineage>
</organism>
<feature type="domain" description="Peptidase C39-like" evidence="1">
    <location>
        <begin position="11"/>
        <end position="189"/>
    </location>
</feature>
<dbReference type="GeneID" id="10502034"/>
<dbReference type="KEGG" id="dpp:DICPUDRAFT_88117"/>
<dbReference type="OrthoDB" id="18308at2759"/>
<gene>
    <name evidence="2" type="ORF">DICPUDRAFT_88117</name>
</gene>
<dbReference type="EMBL" id="GL871080">
    <property type="protein sequence ID" value="EGC34847.1"/>
    <property type="molecule type" value="Genomic_DNA"/>
</dbReference>
<sequence length="220" mass="25933">MNKGEFEINTKEQYQYPILPTGCEVTATSILLNSLYYDHKCKLDLEKIKKETLAELVEKEQDPDPITRLVGNPYVHLLDHHIVKNHSIILQNFKLSMALKIKNYIQLRLDYFNNNQLDDDSDFQILIDHMTQYNTPIIIWMTLELREPRITDEWFDCQNPSLQLFWVSPEHCATLSGYTNTHVIITDPHTGKKEKYNKSLFLKRWRQLGRQAVSVKLLNN</sequence>
<dbReference type="InParanoid" id="F0ZMG1"/>
<dbReference type="VEuPathDB" id="AmoebaDB:DICPUDRAFT_88117"/>
<keyword evidence="3" id="KW-1185">Reference proteome</keyword>
<dbReference type="eggNOG" id="ENOG502SYRU">
    <property type="taxonomic scope" value="Eukaryota"/>
</dbReference>
<accession>F0ZMG1</accession>
<dbReference type="PANTHER" id="PTHR37806">
    <property type="entry name" value="LMO0724 PROTEIN"/>
    <property type="match status" value="1"/>
</dbReference>
<dbReference type="OMA" id="AGWCVYN"/>
<evidence type="ECO:0000259" key="1">
    <source>
        <dbReference type="Pfam" id="PF13529"/>
    </source>
</evidence>
<dbReference type="InterPro" id="IPR039564">
    <property type="entry name" value="Peptidase_C39-like"/>
</dbReference>
<dbReference type="Gene3D" id="3.90.70.10">
    <property type="entry name" value="Cysteine proteinases"/>
    <property type="match status" value="1"/>
</dbReference>
<dbReference type="Proteomes" id="UP000001064">
    <property type="component" value="Unassembled WGS sequence"/>
</dbReference>
<dbReference type="Pfam" id="PF13529">
    <property type="entry name" value="Peptidase_C39_2"/>
    <property type="match status" value="1"/>
</dbReference>